<dbReference type="InterPro" id="IPR040381">
    <property type="entry name" value="At4g14450-like"/>
</dbReference>
<dbReference type="EMBL" id="JADCNL010000014">
    <property type="protein sequence ID" value="KAG0453308.1"/>
    <property type="molecule type" value="Genomic_DNA"/>
</dbReference>
<dbReference type="AlphaFoldDB" id="A0A835U9J9"/>
<reference evidence="2 3" key="1">
    <citation type="journal article" date="2020" name="Nat. Food">
        <title>A phased Vanilla planifolia genome enables genetic improvement of flavour and production.</title>
        <authorList>
            <person name="Hasing T."/>
            <person name="Tang H."/>
            <person name="Brym M."/>
            <person name="Khazi F."/>
            <person name="Huang T."/>
            <person name="Chambers A.H."/>
        </authorList>
    </citation>
    <scope>NUCLEOTIDE SEQUENCE [LARGE SCALE GENOMIC DNA]</scope>
    <source>
        <tissue evidence="2">Leaf</tissue>
    </source>
</reference>
<keyword evidence="3" id="KW-1185">Reference proteome</keyword>
<proteinExistence type="predicted"/>
<accession>A0A835U9J9</accession>
<gene>
    <name evidence="2" type="ORF">HPP92_025972</name>
</gene>
<dbReference type="GO" id="GO:0005737">
    <property type="term" value="C:cytoplasm"/>
    <property type="evidence" value="ECO:0007669"/>
    <property type="project" value="TreeGrafter"/>
</dbReference>
<dbReference type="GO" id="GO:0005634">
    <property type="term" value="C:nucleus"/>
    <property type="evidence" value="ECO:0007669"/>
    <property type="project" value="TreeGrafter"/>
</dbReference>
<organism evidence="2 3">
    <name type="scientific">Vanilla planifolia</name>
    <name type="common">Vanilla</name>
    <dbReference type="NCBI Taxonomy" id="51239"/>
    <lineage>
        <taxon>Eukaryota</taxon>
        <taxon>Viridiplantae</taxon>
        <taxon>Streptophyta</taxon>
        <taxon>Embryophyta</taxon>
        <taxon>Tracheophyta</taxon>
        <taxon>Spermatophyta</taxon>
        <taxon>Magnoliopsida</taxon>
        <taxon>Liliopsida</taxon>
        <taxon>Asparagales</taxon>
        <taxon>Orchidaceae</taxon>
        <taxon>Vanilloideae</taxon>
        <taxon>Vanilleae</taxon>
        <taxon>Vanilla</taxon>
    </lineage>
</organism>
<sequence length="106" mass="11406">MSTVGTRGGPGGRICRKPGRLQMHAPSSIQVGQPSGSFLEWKVAIPLLSPLDMCSFPATVPEEGRETSAESARGGGEIRQWRHPAEPFCYEPIPASAPIFAFPRCL</sequence>
<evidence type="ECO:0000256" key="1">
    <source>
        <dbReference type="SAM" id="MobiDB-lite"/>
    </source>
</evidence>
<dbReference type="PANTHER" id="PTHR33912">
    <property type="entry name" value="OS01G0939400 PROTEIN"/>
    <property type="match status" value="1"/>
</dbReference>
<feature type="region of interest" description="Disordered" evidence="1">
    <location>
        <begin position="59"/>
        <end position="78"/>
    </location>
</feature>
<dbReference type="PANTHER" id="PTHR33912:SF2">
    <property type="entry name" value="PUTATIVE-RELATED"/>
    <property type="match status" value="1"/>
</dbReference>
<dbReference type="Proteomes" id="UP000636800">
    <property type="component" value="Unassembled WGS sequence"/>
</dbReference>
<evidence type="ECO:0000313" key="3">
    <source>
        <dbReference type="Proteomes" id="UP000636800"/>
    </source>
</evidence>
<dbReference type="OrthoDB" id="5835829at2759"/>
<evidence type="ECO:0000313" key="2">
    <source>
        <dbReference type="EMBL" id="KAG0453308.1"/>
    </source>
</evidence>
<protein>
    <submittedName>
        <fullName evidence="2">Uncharacterized protein</fullName>
    </submittedName>
</protein>
<comment type="caution">
    <text evidence="2">The sequence shown here is derived from an EMBL/GenBank/DDBJ whole genome shotgun (WGS) entry which is preliminary data.</text>
</comment>
<name>A0A835U9J9_VANPL</name>